<feature type="transmembrane region" description="Helical" evidence="1">
    <location>
        <begin position="7"/>
        <end position="28"/>
    </location>
</feature>
<name>A0A0K2SMH7_LIMPI</name>
<proteinExistence type="predicted"/>
<evidence type="ECO:0000313" key="3">
    <source>
        <dbReference type="Proteomes" id="UP000065807"/>
    </source>
</evidence>
<keyword evidence="1" id="KW-0812">Transmembrane</keyword>
<accession>A0A0K2SMH7</accession>
<dbReference type="InterPro" id="IPR021320">
    <property type="entry name" value="DUF2905"/>
</dbReference>
<dbReference type="PATRIC" id="fig|1555112.3.peg.2525"/>
<keyword evidence="3" id="KW-1185">Reference proteome</keyword>
<keyword evidence="1" id="KW-1133">Transmembrane helix</keyword>
<dbReference type="KEGG" id="lpil:LIP_2476"/>
<sequence>MPELGPFGRTLILFGLILVVLGGVLLLAERLPGIGRLPGDIVVRRGGFSLYVPLASSLIASLVLTLLLNLIFRR</sequence>
<dbReference type="AlphaFoldDB" id="A0A0K2SMH7"/>
<dbReference type="EMBL" id="AP014924">
    <property type="protein sequence ID" value="BAS28316.1"/>
    <property type="molecule type" value="Genomic_DNA"/>
</dbReference>
<dbReference type="Pfam" id="PF11146">
    <property type="entry name" value="DUF2905"/>
    <property type="match status" value="1"/>
</dbReference>
<organism evidence="2 3">
    <name type="scientific">Limnochorda pilosa</name>
    <dbReference type="NCBI Taxonomy" id="1555112"/>
    <lineage>
        <taxon>Bacteria</taxon>
        <taxon>Bacillati</taxon>
        <taxon>Bacillota</taxon>
        <taxon>Limnochordia</taxon>
        <taxon>Limnochordales</taxon>
        <taxon>Limnochordaceae</taxon>
        <taxon>Limnochorda</taxon>
    </lineage>
</organism>
<feature type="transmembrane region" description="Helical" evidence="1">
    <location>
        <begin position="48"/>
        <end position="72"/>
    </location>
</feature>
<evidence type="ECO:0000313" key="2">
    <source>
        <dbReference type="EMBL" id="BAS28316.1"/>
    </source>
</evidence>
<evidence type="ECO:0008006" key="4">
    <source>
        <dbReference type="Google" id="ProtNLM"/>
    </source>
</evidence>
<keyword evidence="1" id="KW-0472">Membrane</keyword>
<dbReference type="RefSeq" id="WP_068138486.1">
    <property type="nucleotide sequence ID" value="NZ_AP014924.1"/>
</dbReference>
<reference evidence="3" key="1">
    <citation type="submission" date="2015-07" db="EMBL/GenBank/DDBJ databases">
        <title>Complete genome sequence and phylogenetic analysis of Limnochorda pilosa.</title>
        <authorList>
            <person name="Watanabe M."/>
            <person name="Kojima H."/>
            <person name="Fukui M."/>
        </authorList>
    </citation>
    <scope>NUCLEOTIDE SEQUENCE [LARGE SCALE GENOMIC DNA]</scope>
    <source>
        <strain evidence="3">HC45</strain>
    </source>
</reference>
<protein>
    <recommendedName>
        <fullName evidence="4">DUF2905 domain-containing protein</fullName>
    </recommendedName>
</protein>
<dbReference type="PANTHER" id="PTHR36443:SF1">
    <property type="entry name" value="BSR5223 PROTEIN"/>
    <property type="match status" value="1"/>
</dbReference>
<gene>
    <name evidence="2" type="ORF">LIP_2476</name>
</gene>
<evidence type="ECO:0000256" key="1">
    <source>
        <dbReference type="SAM" id="Phobius"/>
    </source>
</evidence>
<dbReference type="Proteomes" id="UP000065807">
    <property type="component" value="Chromosome"/>
</dbReference>
<reference evidence="3" key="2">
    <citation type="journal article" date="2016" name="Int. J. Syst. Evol. Microbiol.">
        <title>Complete genome sequence and cell structure of Limnochorda pilosa, a Gram-negative spore-former within the phylum Firmicutes.</title>
        <authorList>
            <person name="Watanabe M."/>
            <person name="Kojima H."/>
            <person name="Fukui M."/>
        </authorList>
    </citation>
    <scope>NUCLEOTIDE SEQUENCE [LARGE SCALE GENOMIC DNA]</scope>
    <source>
        <strain evidence="3">HC45</strain>
    </source>
</reference>
<dbReference type="STRING" id="1555112.LIP_2476"/>
<dbReference type="PANTHER" id="PTHR36443">
    <property type="entry name" value="BSR5223 PROTEIN"/>
    <property type="match status" value="1"/>
</dbReference>